<evidence type="ECO:0000313" key="1">
    <source>
        <dbReference type="EMBL" id="KAK6347866.1"/>
    </source>
</evidence>
<protein>
    <submittedName>
        <fullName evidence="1">Uncharacterized protein</fullName>
    </submittedName>
</protein>
<keyword evidence="2" id="KW-1185">Reference proteome</keyword>
<accession>A0AAN8N1X4</accession>
<gene>
    <name evidence="1" type="ORF">TWF718_005686</name>
</gene>
<sequence>MPKSIAPWDDAHTEIIEITESLGNLGIYRATNTDYGFTDSDSESENVHPESLLDHVDINTDGSKRIYIMRKAPATHLPPRQDIKRLVDGGNDMASLSILQDSLKYYEKARRIYENNLVTREKLLAINRPHGEVPTSNNGDGPEKSDDLLLDYIQQIIKHINKLLSKQNYDYDRSWGSMVDELDLDEGFFVTNLSKTHQYGELYEFLVATRLVLGECRIMDAYRFWPSEDIDKFTERKLGTYLELRDKTNWNRIWFEIGEERKLLVEYIKEFEEYYQDIEEMRILKSYGHAVETFLPPQKPYTPYIDDIISASHDSGVTHEHFAKEILFLAEDLVNRDNFISYCIGTKDSKYLILRLEVDLSALRIIYRGRPDPERYFAIKERIEKLRRLFFSNGGEETRQERPTWSIAGAEILKIFDIEDEQECCEKLKGFLDNPQLLPGLEDVKFEPESNNSYVSKYSGAQSEYYQPERGSVVNENT</sequence>
<dbReference type="AlphaFoldDB" id="A0AAN8N1X4"/>
<reference evidence="1 2" key="1">
    <citation type="submission" date="2019-10" db="EMBL/GenBank/DDBJ databases">
        <authorList>
            <person name="Palmer J.M."/>
        </authorList>
    </citation>
    <scope>NUCLEOTIDE SEQUENCE [LARGE SCALE GENOMIC DNA]</scope>
    <source>
        <strain evidence="1 2">TWF718</strain>
    </source>
</reference>
<proteinExistence type="predicted"/>
<organism evidence="1 2">
    <name type="scientific">Orbilia javanica</name>
    <dbReference type="NCBI Taxonomy" id="47235"/>
    <lineage>
        <taxon>Eukaryota</taxon>
        <taxon>Fungi</taxon>
        <taxon>Dikarya</taxon>
        <taxon>Ascomycota</taxon>
        <taxon>Pezizomycotina</taxon>
        <taxon>Orbiliomycetes</taxon>
        <taxon>Orbiliales</taxon>
        <taxon>Orbiliaceae</taxon>
        <taxon>Orbilia</taxon>
    </lineage>
</organism>
<comment type="caution">
    <text evidence="1">The sequence shown here is derived from an EMBL/GenBank/DDBJ whole genome shotgun (WGS) entry which is preliminary data.</text>
</comment>
<dbReference type="Proteomes" id="UP001313282">
    <property type="component" value="Unassembled WGS sequence"/>
</dbReference>
<dbReference type="EMBL" id="JAVHNR010000003">
    <property type="protein sequence ID" value="KAK6347866.1"/>
    <property type="molecule type" value="Genomic_DNA"/>
</dbReference>
<name>A0AAN8N1X4_9PEZI</name>
<evidence type="ECO:0000313" key="2">
    <source>
        <dbReference type="Proteomes" id="UP001313282"/>
    </source>
</evidence>